<sequence length="115" mass="13239">MNTPLIDQMEAVSTLLAEEGPIRSEKSIRQRLDGHGYEPFNPHRAIMWLRALGIVSKHGLHAYTFHSKLRFPDEHLRTATYETAINARQDLADTLRELADWVEESIGEPDEEEWA</sequence>
<organism evidence="1 2">
    <name type="scientific">Bifidobacterium castoris</name>
    <dbReference type="NCBI Taxonomy" id="2306972"/>
    <lineage>
        <taxon>Bacteria</taxon>
        <taxon>Bacillati</taxon>
        <taxon>Actinomycetota</taxon>
        <taxon>Actinomycetes</taxon>
        <taxon>Bifidobacteriales</taxon>
        <taxon>Bifidobacteriaceae</taxon>
        <taxon>Bifidobacterium</taxon>
    </lineage>
</organism>
<dbReference type="Proteomes" id="UP000288052">
    <property type="component" value="Unassembled WGS sequence"/>
</dbReference>
<protein>
    <submittedName>
        <fullName evidence="1">Uncharacterized protein</fullName>
    </submittedName>
</protein>
<keyword evidence="2" id="KW-1185">Reference proteome</keyword>
<evidence type="ECO:0000313" key="2">
    <source>
        <dbReference type="Proteomes" id="UP000288052"/>
    </source>
</evidence>
<accession>A0A430F7L7</accession>
<dbReference type="EMBL" id="QXGI01000003">
    <property type="protein sequence ID" value="RSX48919.1"/>
    <property type="molecule type" value="Genomic_DNA"/>
</dbReference>
<evidence type="ECO:0000313" key="1">
    <source>
        <dbReference type="EMBL" id="RSX48919.1"/>
    </source>
</evidence>
<proteinExistence type="predicted"/>
<comment type="caution">
    <text evidence="1">The sequence shown here is derived from an EMBL/GenBank/DDBJ whole genome shotgun (WGS) entry which is preliminary data.</text>
</comment>
<gene>
    <name evidence="1" type="ORF">D2E22_1057</name>
</gene>
<name>A0A430F7L7_9BIFI</name>
<dbReference type="AlphaFoldDB" id="A0A430F7L7"/>
<dbReference type="OrthoDB" id="10008390at2"/>
<dbReference type="RefSeq" id="WP_126032061.1">
    <property type="nucleotide sequence ID" value="NZ_QXGI01000003.1"/>
</dbReference>
<reference evidence="1 2" key="1">
    <citation type="submission" date="2018-09" db="EMBL/GenBank/DDBJ databases">
        <title>Characterization of the phylogenetic diversity of five novel species belonging to the genus Bifidobacterium.</title>
        <authorList>
            <person name="Lugli G.A."/>
            <person name="Duranti S."/>
            <person name="Milani C."/>
        </authorList>
    </citation>
    <scope>NUCLEOTIDE SEQUENCE [LARGE SCALE GENOMIC DNA]</scope>
    <source>
        <strain evidence="1 2">2020B</strain>
    </source>
</reference>